<evidence type="ECO:0000256" key="2">
    <source>
        <dbReference type="ARBA" id="ARBA00023125"/>
    </source>
</evidence>
<dbReference type="OrthoDB" id="833520at2"/>
<evidence type="ECO:0000313" key="5">
    <source>
        <dbReference type="EMBL" id="SDM87943.1"/>
    </source>
</evidence>
<gene>
    <name evidence="5" type="ORF">SAMN04488090_4436</name>
</gene>
<feature type="domain" description="HTH lacI-type" evidence="4">
    <location>
        <begin position="7"/>
        <end position="61"/>
    </location>
</feature>
<dbReference type="Gene3D" id="3.40.50.2300">
    <property type="match status" value="2"/>
</dbReference>
<evidence type="ECO:0000259" key="4">
    <source>
        <dbReference type="PROSITE" id="PS50932"/>
    </source>
</evidence>
<dbReference type="InterPro" id="IPR028082">
    <property type="entry name" value="Peripla_BP_I"/>
</dbReference>
<keyword evidence="3" id="KW-0804">Transcription</keyword>
<dbReference type="AlphaFoldDB" id="A0A1G9WV14"/>
<dbReference type="Proteomes" id="UP000198901">
    <property type="component" value="Unassembled WGS sequence"/>
</dbReference>
<dbReference type="SUPFAM" id="SSF53822">
    <property type="entry name" value="Periplasmic binding protein-like I"/>
    <property type="match status" value="1"/>
</dbReference>
<dbReference type="Pfam" id="PF00532">
    <property type="entry name" value="Peripla_BP_1"/>
    <property type="match status" value="1"/>
</dbReference>
<evidence type="ECO:0000256" key="1">
    <source>
        <dbReference type="ARBA" id="ARBA00023015"/>
    </source>
</evidence>
<dbReference type="EMBL" id="FNGS01000010">
    <property type="protein sequence ID" value="SDM87943.1"/>
    <property type="molecule type" value="Genomic_DNA"/>
</dbReference>
<name>A0A1G9WV14_9BACT</name>
<keyword evidence="1" id="KW-0805">Transcription regulation</keyword>
<dbReference type="GO" id="GO:0000976">
    <property type="term" value="F:transcription cis-regulatory region binding"/>
    <property type="evidence" value="ECO:0007669"/>
    <property type="project" value="TreeGrafter"/>
</dbReference>
<dbReference type="SUPFAM" id="SSF47413">
    <property type="entry name" value="lambda repressor-like DNA-binding domains"/>
    <property type="match status" value="1"/>
</dbReference>
<dbReference type="PANTHER" id="PTHR30146:SF109">
    <property type="entry name" value="HTH-TYPE TRANSCRIPTIONAL REGULATOR GALS"/>
    <property type="match status" value="1"/>
</dbReference>
<dbReference type="Pfam" id="PF00356">
    <property type="entry name" value="LacI"/>
    <property type="match status" value="1"/>
</dbReference>
<dbReference type="PROSITE" id="PS50932">
    <property type="entry name" value="HTH_LACI_2"/>
    <property type="match status" value="1"/>
</dbReference>
<dbReference type="STRING" id="563176.SAMN04488090_4436"/>
<dbReference type="Gene3D" id="1.10.260.40">
    <property type="entry name" value="lambda repressor-like DNA-binding domains"/>
    <property type="match status" value="1"/>
</dbReference>
<organism evidence="5 6">
    <name type="scientific">Siphonobacter aquaeclarae</name>
    <dbReference type="NCBI Taxonomy" id="563176"/>
    <lineage>
        <taxon>Bacteria</taxon>
        <taxon>Pseudomonadati</taxon>
        <taxon>Bacteroidota</taxon>
        <taxon>Cytophagia</taxon>
        <taxon>Cytophagales</taxon>
        <taxon>Cytophagaceae</taxon>
        <taxon>Siphonobacter</taxon>
    </lineage>
</organism>
<dbReference type="PANTHER" id="PTHR30146">
    <property type="entry name" value="LACI-RELATED TRANSCRIPTIONAL REPRESSOR"/>
    <property type="match status" value="1"/>
</dbReference>
<dbReference type="GO" id="GO:0003700">
    <property type="term" value="F:DNA-binding transcription factor activity"/>
    <property type="evidence" value="ECO:0007669"/>
    <property type="project" value="TreeGrafter"/>
</dbReference>
<evidence type="ECO:0000256" key="3">
    <source>
        <dbReference type="ARBA" id="ARBA00023163"/>
    </source>
</evidence>
<reference evidence="5 6" key="1">
    <citation type="submission" date="2016-10" db="EMBL/GenBank/DDBJ databases">
        <authorList>
            <person name="de Groot N.N."/>
        </authorList>
    </citation>
    <scope>NUCLEOTIDE SEQUENCE [LARGE SCALE GENOMIC DNA]</scope>
    <source>
        <strain evidence="5 6">DSM 21668</strain>
    </source>
</reference>
<protein>
    <submittedName>
        <fullName evidence="5">Transcriptional regulator, LacI family</fullName>
    </submittedName>
</protein>
<sequence>MQHHQTVTIKQIAQELGVSISTVSRALQNNPRIGLRTRERVWELARKLQYSPNPAALVLKKKRTHTIGVILPFLGEEFFSTAVTAIEDVLTGYNVVISQSRDRLDREKSALNTFLSSRVDGVIASLSAETHHYLHFRELENFGIPVVFFDRVPRSVPAHKVRNSVTKAARELVQYLAGKGLERIALLNGPPQLEVSEERQEGYIQAMTGAGLPVLPQYLRSTDLSREDTHTKTKLLLALEPKPQAIVGFNDYVALQAMEVAKQLQIRPNEDVYFASFANLPLMDYIDNPPVASVEQFAYTMGEKAAELLLHLIHHPDETRYHEVLVETQLFVREK</sequence>
<dbReference type="RefSeq" id="WP_093208182.1">
    <property type="nucleotide sequence ID" value="NZ_FNGS01000010.1"/>
</dbReference>
<dbReference type="SMART" id="SM00354">
    <property type="entry name" value="HTH_LACI"/>
    <property type="match status" value="1"/>
</dbReference>
<evidence type="ECO:0000313" key="6">
    <source>
        <dbReference type="Proteomes" id="UP000198901"/>
    </source>
</evidence>
<dbReference type="CDD" id="cd01392">
    <property type="entry name" value="HTH_LacI"/>
    <property type="match status" value="1"/>
</dbReference>
<proteinExistence type="predicted"/>
<keyword evidence="2" id="KW-0238">DNA-binding</keyword>
<dbReference type="InterPro" id="IPR010982">
    <property type="entry name" value="Lambda_DNA-bd_dom_sf"/>
</dbReference>
<dbReference type="InterPro" id="IPR001761">
    <property type="entry name" value="Peripla_BP/Lac1_sug-bd_dom"/>
</dbReference>
<dbReference type="InterPro" id="IPR000843">
    <property type="entry name" value="HTH_LacI"/>
</dbReference>
<dbReference type="CDD" id="cd06267">
    <property type="entry name" value="PBP1_LacI_sugar_binding-like"/>
    <property type="match status" value="1"/>
</dbReference>
<accession>A0A1G9WV14</accession>
<keyword evidence="6" id="KW-1185">Reference proteome</keyword>